<evidence type="ECO:0000313" key="3">
    <source>
        <dbReference type="EMBL" id="QDL39167.1"/>
    </source>
</evidence>
<dbReference type="Gene3D" id="3.40.50.2300">
    <property type="match status" value="1"/>
</dbReference>
<dbReference type="Proteomes" id="UP000316798">
    <property type="component" value="Chromosome"/>
</dbReference>
<dbReference type="InterPro" id="IPR011006">
    <property type="entry name" value="CheY-like_superfamily"/>
</dbReference>
<feature type="domain" description="Response regulatory" evidence="2">
    <location>
        <begin position="11"/>
        <end position="164"/>
    </location>
</feature>
<organism evidence="3 4">
    <name type="scientific">Rhodoferax sediminis</name>
    <dbReference type="NCBI Taxonomy" id="2509614"/>
    <lineage>
        <taxon>Bacteria</taxon>
        <taxon>Pseudomonadati</taxon>
        <taxon>Pseudomonadota</taxon>
        <taxon>Betaproteobacteria</taxon>
        <taxon>Burkholderiales</taxon>
        <taxon>Comamonadaceae</taxon>
        <taxon>Rhodoferax</taxon>
    </lineage>
</organism>
<protein>
    <submittedName>
        <fullName evidence="3">Response regulator</fullName>
    </submittedName>
</protein>
<dbReference type="EMBL" id="CP035503">
    <property type="protein sequence ID" value="QDL39167.1"/>
    <property type="molecule type" value="Genomic_DNA"/>
</dbReference>
<dbReference type="GO" id="GO:0000160">
    <property type="term" value="P:phosphorelay signal transduction system"/>
    <property type="evidence" value="ECO:0007669"/>
    <property type="project" value="InterPro"/>
</dbReference>
<dbReference type="InterPro" id="IPR001789">
    <property type="entry name" value="Sig_transdc_resp-reg_receiver"/>
</dbReference>
<feature type="modified residue" description="4-aspartylphosphate" evidence="1">
    <location>
        <position position="100"/>
    </location>
</feature>
<dbReference type="OrthoDB" id="5697380at2"/>
<evidence type="ECO:0000313" key="4">
    <source>
        <dbReference type="Proteomes" id="UP000316798"/>
    </source>
</evidence>
<dbReference type="RefSeq" id="WP_142820665.1">
    <property type="nucleotide sequence ID" value="NZ_CP035503.1"/>
</dbReference>
<gene>
    <name evidence="3" type="ORF">EUB48_19035</name>
</gene>
<accession>A0A515DFK3</accession>
<reference evidence="3 4" key="1">
    <citation type="submission" date="2019-01" db="EMBL/GenBank/DDBJ databases">
        <title>Genomic insights into a novel species Rhodoferax sp.</title>
        <authorList>
            <person name="Jin L."/>
        </authorList>
    </citation>
    <scope>NUCLEOTIDE SEQUENCE [LARGE SCALE GENOMIC DNA]</scope>
    <source>
        <strain evidence="3 4">CHu59-6-5</strain>
    </source>
</reference>
<dbReference type="KEGG" id="rhf:EUB48_19035"/>
<proteinExistence type="predicted"/>
<dbReference type="AlphaFoldDB" id="A0A515DFK3"/>
<sequence length="325" mass="36234">MSFPLYQSPGTIVFLDDDPDYLDMLALVMPEDWHVRLFRRPQNCINYLQQEPPLWEADAWAQQEMIEESRAGGVPLISQILRYWGEHSRRYALTQVCVVDYSMPGMDGLQALSELVDWPGLRVLLTGQADEQIAVDAFNRGLIEQFIPKQTPDISRRLIDTLRRMQATASGRHSQIWRSTLTQSQNALLRVPSIAQDLSEFVASHWVEYVVIGRPFGILGRDANGRVGWLQLEPVSGLGELAELAGSAGISSQGIAEIQKGKKLADLELGQALGRTAPELSPALPIGREESLLGALFAVGIEHSPHASTCYHRWLAAQPKRFVQD</sequence>
<name>A0A515DFK3_9BURK</name>
<keyword evidence="4" id="KW-1185">Reference proteome</keyword>
<evidence type="ECO:0000256" key="1">
    <source>
        <dbReference type="PROSITE-ProRule" id="PRU00169"/>
    </source>
</evidence>
<dbReference type="SUPFAM" id="SSF52172">
    <property type="entry name" value="CheY-like"/>
    <property type="match status" value="1"/>
</dbReference>
<keyword evidence="1" id="KW-0597">Phosphoprotein</keyword>
<evidence type="ECO:0000259" key="2">
    <source>
        <dbReference type="PROSITE" id="PS50110"/>
    </source>
</evidence>
<dbReference type="PROSITE" id="PS50110">
    <property type="entry name" value="RESPONSE_REGULATORY"/>
    <property type="match status" value="1"/>
</dbReference>